<feature type="chain" id="PRO_5017219788" evidence="3">
    <location>
        <begin position="17"/>
        <end position="539"/>
    </location>
</feature>
<comment type="caution">
    <text evidence="4">The sequence shown here is derived from an EMBL/GenBank/DDBJ whole genome shotgun (WGS) entry which is preliminary data.</text>
</comment>
<keyword evidence="2" id="KW-0472">Membrane</keyword>
<keyword evidence="3" id="KW-0732">Signal</keyword>
<feature type="compositionally biased region" description="Basic residues" evidence="1">
    <location>
        <begin position="133"/>
        <end position="143"/>
    </location>
</feature>
<dbReference type="AlphaFoldDB" id="A0A397DV13"/>
<feature type="transmembrane region" description="Helical" evidence="2">
    <location>
        <begin position="34"/>
        <end position="62"/>
    </location>
</feature>
<evidence type="ECO:0000256" key="2">
    <source>
        <dbReference type="SAM" id="Phobius"/>
    </source>
</evidence>
<evidence type="ECO:0000313" key="4">
    <source>
        <dbReference type="EMBL" id="RHY68676.1"/>
    </source>
</evidence>
<feature type="signal peptide" evidence="3">
    <location>
        <begin position="1"/>
        <end position="16"/>
    </location>
</feature>
<feature type="region of interest" description="Disordered" evidence="1">
    <location>
        <begin position="364"/>
        <end position="394"/>
    </location>
</feature>
<sequence length="539" mass="58293">MAPLHTLLVPLGLAAASTAPPPNKRTDKSKLSRYLAWLTFLSLTSFIFHPDGMIWVVLHWIVQQTHSLLLRTVLLWGWDQHSVVSLVVAGLTWAITLAGAVATGRLYYVYIHPNDDGIKCHTPSPTGFSVAKATKRPKQKAPPKKGPPQYFANLLRSPKTCERTTPAPSPPSAAPPVHTFEAASYHIRPPTLRLPTAVQQDSHTCCLVHPNRKRPSTCDIAPLIPNTNESFCDTVSHLVPDTTPMAPASVPTEPDTPLPSIPDSAPTVPDSFPLVLDTTPAVPDIAPAVPDIAPVVPDIAPAVPDTDPAVPDTDPAGIPADLPDLEYTLEEDCPETNDSDWTHVTEPTLTCADDQSIRHTASIYSGEEPNNNNNQQQQHDDNNIPTTIEQPPSSPRIVTKADLMAFLRDPTLTASAIRRHVMTGHINAVAVLALSQREFAAEKVPPLAVRMLFISAMAATEDRPSPLSALQPPPPSKAGGSVLPPPGFSAILSQDAAVKSHHQKEQSAMGFGTCQAQQDNQYEREMERISNQMTMNVLD</sequence>
<evidence type="ECO:0000256" key="3">
    <source>
        <dbReference type="SAM" id="SignalP"/>
    </source>
</evidence>
<keyword evidence="2" id="KW-0812">Transmembrane</keyword>
<dbReference type="Proteomes" id="UP000266643">
    <property type="component" value="Unassembled WGS sequence"/>
</dbReference>
<proteinExistence type="predicted"/>
<organism evidence="4 5">
    <name type="scientific">Aphanomyces astaci</name>
    <name type="common">Crayfish plague agent</name>
    <dbReference type="NCBI Taxonomy" id="112090"/>
    <lineage>
        <taxon>Eukaryota</taxon>
        <taxon>Sar</taxon>
        <taxon>Stramenopiles</taxon>
        <taxon>Oomycota</taxon>
        <taxon>Saprolegniomycetes</taxon>
        <taxon>Saprolegniales</taxon>
        <taxon>Verrucalvaceae</taxon>
        <taxon>Aphanomyces</taxon>
    </lineage>
</organism>
<feature type="transmembrane region" description="Helical" evidence="2">
    <location>
        <begin position="83"/>
        <end position="110"/>
    </location>
</feature>
<evidence type="ECO:0000313" key="5">
    <source>
        <dbReference type="Proteomes" id="UP000266643"/>
    </source>
</evidence>
<feature type="region of interest" description="Disordered" evidence="1">
    <location>
        <begin position="464"/>
        <end position="485"/>
    </location>
</feature>
<dbReference type="EMBL" id="QUTD01004324">
    <property type="protein sequence ID" value="RHY68676.1"/>
    <property type="molecule type" value="Genomic_DNA"/>
</dbReference>
<gene>
    <name evidence="4" type="ORF">DYB30_006468</name>
</gene>
<protein>
    <submittedName>
        <fullName evidence="4">Uncharacterized protein</fullName>
    </submittedName>
</protein>
<name>A0A397DV13_APHAT</name>
<evidence type="ECO:0000256" key="1">
    <source>
        <dbReference type="SAM" id="MobiDB-lite"/>
    </source>
</evidence>
<keyword evidence="2" id="KW-1133">Transmembrane helix</keyword>
<reference evidence="4 5" key="1">
    <citation type="submission" date="2018-08" db="EMBL/GenBank/DDBJ databases">
        <title>Aphanomyces genome sequencing and annotation.</title>
        <authorList>
            <person name="Minardi D."/>
            <person name="Oidtmann B."/>
            <person name="Van Der Giezen M."/>
            <person name="Studholme D.J."/>
        </authorList>
    </citation>
    <scope>NUCLEOTIDE SEQUENCE [LARGE SCALE GENOMIC DNA]</scope>
    <source>
        <strain evidence="4 5">D2</strain>
    </source>
</reference>
<feature type="region of interest" description="Disordered" evidence="1">
    <location>
        <begin position="129"/>
        <end position="149"/>
    </location>
</feature>
<accession>A0A397DV13</accession>